<evidence type="ECO:0000313" key="3">
    <source>
        <dbReference type="Proteomes" id="UP001629113"/>
    </source>
</evidence>
<evidence type="ECO:0000313" key="2">
    <source>
        <dbReference type="EMBL" id="KAL3417244.1"/>
    </source>
</evidence>
<reference evidence="2 3" key="1">
    <citation type="submission" date="2024-06" db="EMBL/GenBank/DDBJ databases">
        <title>Complete genome of Phlyctema vagabunda strain 19-DSS-EL-015.</title>
        <authorList>
            <person name="Fiorenzani C."/>
        </authorList>
    </citation>
    <scope>NUCLEOTIDE SEQUENCE [LARGE SCALE GENOMIC DNA]</scope>
    <source>
        <strain evidence="2 3">19-DSS-EL-015</strain>
    </source>
</reference>
<accession>A0ABR4P1S2</accession>
<dbReference type="Proteomes" id="UP001629113">
    <property type="component" value="Unassembled WGS sequence"/>
</dbReference>
<keyword evidence="3" id="KW-1185">Reference proteome</keyword>
<feature type="transmembrane region" description="Helical" evidence="1">
    <location>
        <begin position="38"/>
        <end position="59"/>
    </location>
</feature>
<proteinExistence type="predicted"/>
<organism evidence="2 3">
    <name type="scientific">Phlyctema vagabunda</name>
    <dbReference type="NCBI Taxonomy" id="108571"/>
    <lineage>
        <taxon>Eukaryota</taxon>
        <taxon>Fungi</taxon>
        <taxon>Dikarya</taxon>
        <taxon>Ascomycota</taxon>
        <taxon>Pezizomycotina</taxon>
        <taxon>Leotiomycetes</taxon>
        <taxon>Helotiales</taxon>
        <taxon>Dermateaceae</taxon>
        <taxon>Phlyctema</taxon>
    </lineage>
</organism>
<keyword evidence="1" id="KW-0812">Transmembrane</keyword>
<protein>
    <submittedName>
        <fullName evidence="2">Uncharacterized protein</fullName>
    </submittedName>
</protein>
<comment type="caution">
    <text evidence="2">The sequence shown here is derived from an EMBL/GenBank/DDBJ whole genome shotgun (WGS) entry which is preliminary data.</text>
</comment>
<name>A0ABR4P1S2_9HELO</name>
<dbReference type="EMBL" id="JBFCZG010000011">
    <property type="protein sequence ID" value="KAL3417244.1"/>
    <property type="molecule type" value="Genomic_DNA"/>
</dbReference>
<evidence type="ECO:0000256" key="1">
    <source>
        <dbReference type="SAM" id="Phobius"/>
    </source>
</evidence>
<gene>
    <name evidence="2" type="ORF">PVAG01_11244</name>
</gene>
<sequence>MFGVYSLSTNGHVYALLNNDEESGKQTSRSPENLTSRLMRSFILLLVLSGVGGLGFFVGRRSAPMHQEKEDDFRLGTISQILEYNATFAESSNASNVAWKALIPHHGGFFNHPTLAPQRSVFSVFHQLHCLVRLPFPHLQDCIVSIDRMACDKAIGPYTRR</sequence>
<keyword evidence="1" id="KW-0472">Membrane</keyword>
<keyword evidence="1" id="KW-1133">Transmembrane helix</keyword>